<dbReference type="PRINTS" id="PR01077">
    <property type="entry name" value="CLAUDIN"/>
</dbReference>
<dbReference type="Pfam" id="PF00822">
    <property type="entry name" value="PMP22_Claudin"/>
    <property type="match status" value="1"/>
</dbReference>
<accession>A0ABN9KUQ3</accession>
<evidence type="ECO:0000256" key="8">
    <source>
        <dbReference type="ARBA" id="ARBA00022989"/>
    </source>
</evidence>
<dbReference type="Proteomes" id="UP001176940">
    <property type="component" value="Unassembled WGS sequence"/>
</dbReference>
<evidence type="ECO:0000256" key="7">
    <source>
        <dbReference type="ARBA" id="ARBA00022949"/>
    </source>
</evidence>
<feature type="transmembrane region" description="Helical" evidence="10">
    <location>
        <begin position="108"/>
        <end position="130"/>
    </location>
</feature>
<proteinExistence type="inferred from homology"/>
<keyword evidence="5" id="KW-1003">Cell membrane</keyword>
<dbReference type="PANTHER" id="PTHR12002">
    <property type="entry name" value="CLAUDIN"/>
    <property type="match status" value="1"/>
</dbReference>
<protein>
    <recommendedName>
        <fullName evidence="13">Claudin</fullName>
    </recommendedName>
</protein>
<dbReference type="Gene3D" id="1.20.140.150">
    <property type="match status" value="1"/>
</dbReference>
<evidence type="ECO:0000256" key="10">
    <source>
        <dbReference type="SAM" id="Phobius"/>
    </source>
</evidence>
<evidence type="ECO:0000256" key="9">
    <source>
        <dbReference type="ARBA" id="ARBA00023136"/>
    </source>
</evidence>
<dbReference type="InterPro" id="IPR017974">
    <property type="entry name" value="Claudin_CS"/>
</dbReference>
<evidence type="ECO:0000256" key="4">
    <source>
        <dbReference type="ARBA" id="ARBA00022427"/>
    </source>
</evidence>
<comment type="subcellular location">
    <subcellularLocation>
        <location evidence="1">Cell junction</location>
        <location evidence="1">Tight junction</location>
    </subcellularLocation>
    <subcellularLocation>
        <location evidence="2">Cell membrane</location>
        <topology evidence="2">Multi-pass membrane protein</topology>
    </subcellularLocation>
</comment>
<comment type="caution">
    <text evidence="11">The sequence shown here is derived from an EMBL/GenBank/DDBJ whole genome shotgun (WGS) entry which is preliminary data.</text>
</comment>
<keyword evidence="6 10" id="KW-0812">Transmembrane</keyword>
<dbReference type="InterPro" id="IPR006187">
    <property type="entry name" value="Claudin"/>
</dbReference>
<feature type="transmembrane region" description="Helical" evidence="10">
    <location>
        <begin position="25"/>
        <end position="44"/>
    </location>
</feature>
<dbReference type="InterPro" id="IPR004031">
    <property type="entry name" value="PMP22/EMP/MP20/Claudin"/>
</dbReference>
<evidence type="ECO:0000256" key="1">
    <source>
        <dbReference type="ARBA" id="ARBA00004435"/>
    </source>
</evidence>
<feature type="transmembrane region" description="Helical" evidence="10">
    <location>
        <begin position="150"/>
        <end position="171"/>
    </location>
</feature>
<evidence type="ECO:0000256" key="3">
    <source>
        <dbReference type="ARBA" id="ARBA00008295"/>
    </source>
</evidence>
<evidence type="ECO:0000313" key="12">
    <source>
        <dbReference type="Proteomes" id="UP001176940"/>
    </source>
</evidence>
<sequence length="257" mass="28663">MYHGYIGGLSTALQNAFQNAVDKPLMPIIGIICGFVGMILTWVITIMPQWRVSILAENNGINGRIDGVWISRWDGLWSTCVNQARLSMQCGNYGSQVSLTMDLKAGRILMSFALTMTFIAFICSLVSILLSKCCEDGKVTRHCMRLTSGILYILSSILIAIPVIWTTSNILRKAYDSSVCSGALRIEMGEALFLAWPTIVFILIGGIILCCHCKCRYLCVCREDKCDYKPSPIDREMVCMTSVPEVRPICRSRSEYI</sequence>
<dbReference type="PROSITE" id="PS01346">
    <property type="entry name" value="CLAUDIN"/>
    <property type="match status" value="1"/>
</dbReference>
<evidence type="ECO:0008006" key="13">
    <source>
        <dbReference type="Google" id="ProtNLM"/>
    </source>
</evidence>
<name>A0ABN9KUQ3_9NEOB</name>
<dbReference type="EMBL" id="CAUEEQ010003247">
    <property type="protein sequence ID" value="CAJ0924732.1"/>
    <property type="molecule type" value="Genomic_DNA"/>
</dbReference>
<keyword evidence="12" id="KW-1185">Reference proteome</keyword>
<evidence type="ECO:0000256" key="2">
    <source>
        <dbReference type="ARBA" id="ARBA00004651"/>
    </source>
</evidence>
<keyword evidence="9 10" id="KW-0472">Membrane</keyword>
<evidence type="ECO:0000256" key="6">
    <source>
        <dbReference type="ARBA" id="ARBA00022692"/>
    </source>
</evidence>
<keyword evidence="7" id="KW-0965">Cell junction</keyword>
<keyword evidence="8 10" id="KW-1133">Transmembrane helix</keyword>
<reference evidence="11" key="1">
    <citation type="submission" date="2023-07" db="EMBL/GenBank/DDBJ databases">
        <authorList>
            <person name="Stuckert A."/>
        </authorList>
    </citation>
    <scope>NUCLEOTIDE SEQUENCE</scope>
</reference>
<gene>
    <name evidence="11" type="ORF">RIMI_LOCUS2339894</name>
</gene>
<evidence type="ECO:0000313" key="11">
    <source>
        <dbReference type="EMBL" id="CAJ0924732.1"/>
    </source>
</evidence>
<comment type="similarity">
    <text evidence="3">Belongs to the claudin family.</text>
</comment>
<organism evidence="11 12">
    <name type="scientific">Ranitomeya imitator</name>
    <name type="common">mimic poison frog</name>
    <dbReference type="NCBI Taxonomy" id="111125"/>
    <lineage>
        <taxon>Eukaryota</taxon>
        <taxon>Metazoa</taxon>
        <taxon>Chordata</taxon>
        <taxon>Craniata</taxon>
        <taxon>Vertebrata</taxon>
        <taxon>Euteleostomi</taxon>
        <taxon>Amphibia</taxon>
        <taxon>Batrachia</taxon>
        <taxon>Anura</taxon>
        <taxon>Neobatrachia</taxon>
        <taxon>Hyloidea</taxon>
        <taxon>Dendrobatidae</taxon>
        <taxon>Dendrobatinae</taxon>
        <taxon>Ranitomeya</taxon>
    </lineage>
</organism>
<feature type="transmembrane region" description="Helical" evidence="10">
    <location>
        <begin position="191"/>
        <end position="209"/>
    </location>
</feature>
<keyword evidence="4" id="KW-0796">Tight junction</keyword>
<evidence type="ECO:0000256" key="5">
    <source>
        <dbReference type="ARBA" id="ARBA00022475"/>
    </source>
</evidence>